<dbReference type="EMBL" id="DF238791">
    <property type="protein sequence ID" value="GAC95223.1"/>
    <property type="molecule type" value="Genomic_DNA"/>
</dbReference>
<dbReference type="Proteomes" id="UP000014071">
    <property type="component" value="Unassembled WGS sequence"/>
</dbReference>
<dbReference type="GeneID" id="24108089"/>
<name>R9P1P2_PSEHS</name>
<protein>
    <submittedName>
        <fullName evidence="2">Putative tubulin tyrosine ligase</fullName>
    </submittedName>
</protein>
<feature type="transmembrane region" description="Helical" evidence="1">
    <location>
        <begin position="35"/>
        <end position="60"/>
    </location>
</feature>
<organism evidence="2 3">
    <name type="scientific">Pseudozyma hubeiensis (strain SY62)</name>
    <name type="common">Yeast</name>
    <dbReference type="NCBI Taxonomy" id="1305764"/>
    <lineage>
        <taxon>Eukaryota</taxon>
        <taxon>Fungi</taxon>
        <taxon>Dikarya</taxon>
        <taxon>Basidiomycota</taxon>
        <taxon>Ustilaginomycotina</taxon>
        <taxon>Ustilaginomycetes</taxon>
        <taxon>Ustilaginales</taxon>
        <taxon>Ustilaginaceae</taxon>
        <taxon>Pseudozyma</taxon>
    </lineage>
</organism>
<dbReference type="RefSeq" id="XP_012188810.1">
    <property type="nucleotide sequence ID" value="XM_012333420.1"/>
</dbReference>
<evidence type="ECO:0000256" key="1">
    <source>
        <dbReference type="SAM" id="Phobius"/>
    </source>
</evidence>
<keyword evidence="1" id="KW-1133">Transmembrane helix</keyword>
<proteinExistence type="predicted"/>
<evidence type="ECO:0000313" key="3">
    <source>
        <dbReference type="Proteomes" id="UP000014071"/>
    </source>
</evidence>
<dbReference type="GO" id="GO:0016874">
    <property type="term" value="F:ligase activity"/>
    <property type="evidence" value="ECO:0007669"/>
    <property type="project" value="UniProtKB-KW"/>
</dbReference>
<dbReference type="HOGENOM" id="CLU_2134650_0_0_1"/>
<keyword evidence="1" id="KW-0812">Transmembrane</keyword>
<keyword evidence="1" id="KW-0472">Membrane</keyword>
<reference evidence="3" key="1">
    <citation type="journal article" date="2013" name="Genome Announc.">
        <title>Draft genome sequence of the basidiomycetous yeast-like fungus Pseudozyma hubeiensis SY62, which produces an abundant amount of the biosurfactant mannosylerythritol lipids.</title>
        <authorList>
            <person name="Konishi M."/>
            <person name="Hatada Y."/>
            <person name="Horiuchi J."/>
        </authorList>
    </citation>
    <scope>NUCLEOTIDE SEQUENCE [LARGE SCALE GENOMIC DNA]</scope>
    <source>
        <strain evidence="3">SY62</strain>
    </source>
</reference>
<keyword evidence="2" id="KW-0436">Ligase</keyword>
<gene>
    <name evidence="2" type="ORF">PHSY_002798</name>
</gene>
<evidence type="ECO:0000313" key="2">
    <source>
        <dbReference type="EMBL" id="GAC95223.1"/>
    </source>
</evidence>
<keyword evidence="3" id="KW-1185">Reference proteome</keyword>
<dbReference type="AlphaFoldDB" id="R9P1P2"/>
<accession>R9P1P2</accession>
<sequence>MYQTIVPLTSPFDLTSSFGSLLNTQTFSALPFPNLFSAVLSAFLVIHSSYFSSCVIPFIVRQCLKSSIFSLQSWTPPYLYTALSCGPRAKQDAHLSNMSVQDGISDIGVDALW</sequence>